<gene>
    <name evidence="2" type="ORF">HIM_12327</name>
</gene>
<protein>
    <submittedName>
        <fullName evidence="2">Uncharacterized protein</fullName>
    </submittedName>
</protein>
<feature type="compositionally biased region" description="Polar residues" evidence="1">
    <location>
        <begin position="9"/>
        <end position="23"/>
    </location>
</feature>
<sequence length="205" mass="22516">MVHRDLSSLLHSIPSSTPPKTLQLSFTRRSPGWINRLRSERSPSKVVSLQLSARNQEQLSTGTFNPMSPYQSDSMSFDDCRKPQFGTISPPPMGHISCMRAPSPAKSSSINQDKQQLFGGIMVSQQIMVDVHELPNERIPSNASRPEDVGSPETPVYQDAKDPPRQGNGFSAVAVSENGSAAARDQGGLRFIDDLLSLCMERSEF</sequence>
<evidence type="ECO:0000256" key="1">
    <source>
        <dbReference type="SAM" id="MobiDB-lite"/>
    </source>
</evidence>
<keyword evidence="3" id="KW-1185">Reference proteome</keyword>
<feature type="region of interest" description="Disordered" evidence="1">
    <location>
        <begin position="1"/>
        <end position="23"/>
    </location>
</feature>
<accession>A0A0F7ZW35</accession>
<dbReference type="OrthoDB" id="264015at2759"/>
<feature type="region of interest" description="Disordered" evidence="1">
    <location>
        <begin position="138"/>
        <end position="186"/>
    </location>
</feature>
<reference evidence="2 3" key="1">
    <citation type="journal article" date="2014" name="Genome Biol. Evol.">
        <title>Comparative genomics and transcriptomics analyses reveal divergent lifestyle features of nematode endoparasitic fungus Hirsutella minnesotensis.</title>
        <authorList>
            <person name="Lai Y."/>
            <person name="Liu K."/>
            <person name="Zhang X."/>
            <person name="Zhang X."/>
            <person name="Li K."/>
            <person name="Wang N."/>
            <person name="Shu C."/>
            <person name="Wu Y."/>
            <person name="Wang C."/>
            <person name="Bushley K.E."/>
            <person name="Xiang M."/>
            <person name="Liu X."/>
        </authorList>
    </citation>
    <scope>NUCLEOTIDE SEQUENCE [LARGE SCALE GENOMIC DNA]</scope>
    <source>
        <strain evidence="2 3">3608</strain>
    </source>
</reference>
<name>A0A0F7ZW35_9HYPO</name>
<dbReference type="Proteomes" id="UP000054481">
    <property type="component" value="Unassembled WGS sequence"/>
</dbReference>
<dbReference type="EMBL" id="KQ030948">
    <property type="protein sequence ID" value="KJZ68282.1"/>
    <property type="molecule type" value="Genomic_DNA"/>
</dbReference>
<dbReference type="AlphaFoldDB" id="A0A0F7ZW35"/>
<evidence type="ECO:0000313" key="2">
    <source>
        <dbReference type="EMBL" id="KJZ68282.1"/>
    </source>
</evidence>
<evidence type="ECO:0000313" key="3">
    <source>
        <dbReference type="Proteomes" id="UP000054481"/>
    </source>
</evidence>
<proteinExistence type="predicted"/>
<organism evidence="2 3">
    <name type="scientific">Hirsutella minnesotensis 3608</name>
    <dbReference type="NCBI Taxonomy" id="1043627"/>
    <lineage>
        <taxon>Eukaryota</taxon>
        <taxon>Fungi</taxon>
        <taxon>Dikarya</taxon>
        <taxon>Ascomycota</taxon>
        <taxon>Pezizomycotina</taxon>
        <taxon>Sordariomycetes</taxon>
        <taxon>Hypocreomycetidae</taxon>
        <taxon>Hypocreales</taxon>
        <taxon>Ophiocordycipitaceae</taxon>
        <taxon>Hirsutella</taxon>
    </lineage>
</organism>